<dbReference type="CDD" id="cd20298">
    <property type="entry name" value="cupin_UAH"/>
    <property type="match status" value="1"/>
</dbReference>
<protein>
    <submittedName>
        <fullName evidence="5">Ureidoglycolate hydrolase</fullName>
    </submittedName>
</protein>
<dbReference type="GO" id="GO:0006144">
    <property type="term" value="P:purine nucleobase metabolic process"/>
    <property type="evidence" value="ECO:0007669"/>
    <property type="project" value="UniProtKB-KW"/>
</dbReference>
<keyword evidence="6" id="KW-1185">Reference proteome</keyword>
<evidence type="ECO:0000313" key="5">
    <source>
        <dbReference type="EMBL" id="MVA97857.1"/>
    </source>
</evidence>
<dbReference type="SUPFAM" id="SSF51182">
    <property type="entry name" value="RmlC-like cupins"/>
    <property type="match status" value="1"/>
</dbReference>
<dbReference type="EMBL" id="WPHG01000002">
    <property type="protein sequence ID" value="MVA97857.1"/>
    <property type="molecule type" value="Genomic_DNA"/>
</dbReference>
<reference evidence="5 6" key="1">
    <citation type="submission" date="2019-12" db="EMBL/GenBank/DDBJ databases">
        <title>Nitratireductor arenosus sp. nov., Isolated from sea sand, Jeju island, South Korea.</title>
        <authorList>
            <person name="Kim W."/>
        </authorList>
    </citation>
    <scope>NUCLEOTIDE SEQUENCE [LARGE SCALE GENOMIC DNA]</scope>
    <source>
        <strain evidence="5 6">CAU 1489</strain>
    </source>
</reference>
<accession>A0A844QFK3</accession>
<evidence type="ECO:0000256" key="1">
    <source>
        <dbReference type="ARBA" id="ARBA00011738"/>
    </source>
</evidence>
<dbReference type="Gene3D" id="2.60.120.480">
    <property type="entry name" value="Ureidoglycolate hydrolase"/>
    <property type="match status" value="1"/>
</dbReference>
<dbReference type="Pfam" id="PF04115">
    <property type="entry name" value="Ureidogly_lyase"/>
    <property type="match status" value="1"/>
</dbReference>
<keyword evidence="5" id="KW-0378">Hydrolase</keyword>
<proteinExistence type="predicted"/>
<comment type="caution">
    <text evidence="5">The sequence shown here is derived from an EMBL/GenBank/DDBJ whole genome shotgun (WGS) entry which is preliminary data.</text>
</comment>
<evidence type="ECO:0000256" key="2">
    <source>
        <dbReference type="ARBA" id="ARBA00022631"/>
    </source>
</evidence>
<dbReference type="GO" id="GO:0004848">
    <property type="term" value="F:ureidoglycolate hydrolase activity"/>
    <property type="evidence" value="ECO:0007669"/>
    <property type="project" value="InterPro"/>
</dbReference>
<organism evidence="5 6">
    <name type="scientific">Nitratireductor arenosus</name>
    <dbReference type="NCBI Taxonomy" id="2682096"/>
    <lineage>
        <taxon>Bacteria</taxon>
        <taxon>Pseudomonadati</taxon>
        <taxon>Pseudomonadota</taxon>
        <taxon>Alphaproteobacteria</taxon>
        <taxon>Hyphomicrobiales</taxon>
        <taxon>Phyllobacteriaceae</taxon>
        <taxon>Nitratireductor</taxon>
    </lineage>
</organism>
<keyword evidence="2" id="KW-0659">Purine metabolism</keyword>
<dbReference type="PANTHER" id="PTHR21221">
    <property type="entry name" value="UREIDOGLYCOLATE HYDROLASE"/>
    <property type="match status" value="1"/>
</dbReference>
<dbReference type="PANTHER" id="PTHR21221:SF1">
    <property type="entry name" value="UREIDOGLYCOLATE LYASE"/>
    <property type="match status" value="1"/>
</dbReference>
<dbReference type="InterPro" id="IPR011051">
    <property type="entry name" value="RmlC_Cupin_sf"/>
</dbReference>
<dbReference type="InterPro" id="IPR024060">
    <property type="entry name" value="Ureidoglycolate_lyase_dom_sf"/>
</dbReference>
<dbReference type="AlphaFoldDB" id="A0A844QFK3"/>
<evidence type="ECO:0000256" key="4">
    <source>
        <dbReference type="ARBA" id="ARBA00047684"/>
    </source>
</evidence>
<sequence length="183" mass="20054">MILEQMFYYRPIRPGAPALIKPVLLTPDTFAPFGRVLQPGLGAVKTIRDGAVRLSQNPDFLDHDGDAVDLALDFYDVAPHGARLDAVQAERHPHSAQLFVPLVEARYLVVVWPERPDAAAALAFVGGPGQAVIYKPGIWHHGIVALERQTSFASLLWRTKTGGDTEFFSLPAPVVIDLERPAQ</sequence>
<dbReference type="GO" id="GO:0050385">
    <property type="term" value="F:ureidoglycolate lyase activity"/>
    <property type="evidence" value="ECO:0007669"/>
    <property type="project" value="UniProtKB-EC"/>
</dbReference>
<dbReference type="InterPro" id="IPR047233">
    <property type="entry name" value="UAH_cupin"/>
</dbReference>
<evidence type="ECO:0000256" key="3">
    <source>
        <dbReference type="ARBA" id="ARBA00023239"/>
    </source>
</evidence>
<gene>
    <name evidence="5" type="ORF">GN330_11435</name>
</gene>
<dbReference type="Proteomes" id="UP000463224">
    <property type="component" value="Unassembled WGS sequence"/>
</dbReference>
<evidence type="ECO:0000313" key="6">
    <source>
        <dbReference type="Proteomes" id="UP000463224"/>
    </source>
</evidence>
<dbReference type="GO" id="GO:0000256">
    <property type="term" value="P:allantoin catabolic process"/>
    <property type="evidence" value="ECO:0007669"/>
    <property type="project" value="InterPro"/>
</dbReference>
<comment type="subunit">
    <text evidence="1">Homodimer.</text>
</comment>
<keyword evidence="3" id="KW-0456">Lyase</keyword>
<dbReference type="InterPro" id="IPR007247">
    <property type="entry name" value="Ureidogly_lyase"/>
</dbReference>
<comment type="catalytic activity">
    <reaction evidence="4">
        <text>(S)-ureidoglycolate = urea + glyoxylate</text>
        <dbReference type="Rhea" id="RHEA:11304"/>
        <dbReference type="ChEBI" id="CHEBI:16199"/>
        <dbReference type="ChEBI" id="CHEBI:36655"/>
        <dbReference type="ChEBI" id="CHEBI:57296"/>
        <dbReference type="EC" id="4.3.2.3"/>
    </reaction>
</comment>
<name>A0A844QFK3_9HYPH</name>